<evidence type="ECO:0000313" key="4">
    <source>
        <dbReference type="EMBL" id="GAA4891666.1"/>
    </source>
</evidence>
<keyword evidence="5" id="KW-1185">Reference proteome</keyword>
<evidence type="ECO:0000256" key="2">
    <source>
        <dbReference type="SAM" id="SignalP"/>
    </source>
</evidence>
<feature type="chain" id="PRO_5046102322" description="Secretion system C-terminal sorting domain-containing protein" evidence="2">
    <location>
        <begin position="19"/>
        <end position="482"/>
    </location>
</feature>
<dbReference type="RefSeq" id="WP_345273508.1">
    <property type="nucleotide sequence ID" value="NZ_BAABJH010000001.1"/>
</dbReference>
<comment type="caution">
    <text evidence="4">The sequence shown here is derived from an EMBL/GenBank/DDBJ whole genome shotgun (WGS) entry which is preliminary data.</text>
</comment>
<organism evidence="4 5">
    <name type="scientific">Flaviramulus aquimarinus</name>
    <dbReference type="NCBI Taxonomy" id="1170456"/>
    <lineage>
        <taxon>Bacteria</taxon>
        <taxon>Pseudomonadati</taxon>
        <taxon>Bacteroidota</taxon>
        <taxon>Flavobacteriia</taxon>
        <taxon>Flavobacteriales</taxon>
        <taxon>Flavobacteriaceae</taxon>
        <taxon>Flaviramulus</taxon>
    </lineage>
</organism>
<gene>
    <name evidence="4" type="ORF">GCM10023311_15100</name>
</gene>
<sequence>MRKITFLLSFLTFSIGFAQVTLEDFEGTTDVTPSNGLGSANIIANTTGSGTAGNVLEVISAASGQPWQQANVIMLNNTMDLTTDKTVSVDVYSMTAINILSRIEDQLFTPAAGFATSDAQHNGTGWETLSFDFTELPDGGTSANAEYSFIAFFPSWVGGAAGNNGVNNNWNDPVDGITFLVDNITAVAGTALPIPTCSDGIMNQDETGVDCGGVCSPCAVPPTVAAPAPPSRAAADVASIYTATGGPYANIAVDTYDTGWCPGTTTEIMVAGNATQQVTGLGCEGVEFISGRFDATTFTHFHIDIFTTSDTFDASFNVKFSNWNGGGGEANALEFSFTNASSPALPAVNPGTWISYDIPLSSFTEVTNGDRNDLVQFIITSNLGTVYYDNLYLHKNTTLGIEDDLKLAFNVFPNPSLSSWTVRTESINMSSIKVFDVLGKNVLSLTPNKTETVIDGSSLKSGLYFAQIKTDSGISSVKLIKK</sequence>
<accession>A0ABP9F2W4</accession>
<protein>
    <recommendedName>
        <fullName evidence="3">Secretion system C-terminal sorting domain-containing protein</fullName>
    </recommendedName>
</protein>
<proteinExistence type="predicted"/>
<dbReference type="Gene3D" id="2.60.120.430">
    <property type="entry name" value="Galactose-binding lectin"/>
    <property type="match status" value="1"/>
</dbReference>
<dbReference type="Proteomes" id="UP001500433">
    <property type="component" value="Unassembled WGS sequence"/>
</dbReference>
<dbReference type="Pfam" id="PF18962">
    <property type="entry name" value="Por_Secre_tail"/>
    <property type="match status" value="1"/>
</dbReference>
<evidence type="ECO:0000313" key="5">
    <source>
        <dbReference type="Proteomes" id="UP001500433"/>
    </source>
</evidence>
<name>A0ABP9F2W4_9FLAO</name>
<feature type="signal peptide" evidence="2">
    <location>
        <begin position="1"/>
        <end position="18"/>
    </location>
</feature>
<keyword evidence="1 2" id="KW-0732">Signal</keyword>
<dbReference type="NCBIfam" id="TIGR04183">
    <property type="entry name" value="Por_Secre_tail"/>
    <property type="match status" value="1"/>
</dbReference>
<dbReference type="EMBL" id="BAABJH010000001">
    <property type="protein sequence ID" value="GAA4891666.1"/>
    <property type="molecule type" value="Genomic_DNA"/>
</dbReference>
<reference evidence="5" key="1">
    <citation type="journal article" date="2019" name="Int. J. Syst. Evol. Microbiol.">
        <title>The Global Catalogue of Microorganisms (GCM) 10K type strain sequencing project: providing services to taxonomists for standard genome sequencing and annotation.</title>
        <authorList>
            <consortium name="The Broad Institute Genomics Platform"/>
            <consortium name="The Broad Institute Genome Sequencing Center for Infectious Disease"/>
            <person name="Wu L."/>
            <person name="Ma J."/>
        </authorList>
    </citation>
    <scope>NUCLEOTIDE SEQUENCE [LARGE SCALE GENOMIC DNA]</scope>
    <source>
        <strain evidence="5">JCM 18274</strain>
    </source>
</reference>
<evidence type="ECO:0000256" key="1">
    <source>
        <dbReference type="ARBA" id="ARBA00022729"/>
    </source>
</evidence>
<dbReference type="InterPro" id="IPR026444">
    <property type="entry name" value="Secre_tail"/>
</dbReference>
<feature type="domain" description="Secretion system C-terminal sorting" evidence="3">
    <location>
        <begin position="411"/>
        <end position="480"/>
    </location>
</feature>
<evidence type="ECO:0000259" key="3">
    <source>
        <dbReference type="Pfam" id="PF18962"/>
    </source>
</evidence>